<dbReference type="InterPro" id="IPR013785">
    <property type="entry name" value="Aldolase_TIM"/>
</dbReference>
<protein>
    <submittedName>
        <fullName evidence="8">Radical SAM domain-containing protein</fullName>
    </submittedName>
</protein>
<reference evidence="8 9" key="1">
    <citation type="journal article" date="2013" name="Genome Announc.">
        <title>Draft Genome Sequence of Desulfotignum phosphitoxidans DSM 13687 Strain FiPS-3.</title>
        <authorList>
            <person name="Poehlein A."/>
            <person name="Daniel R."/>
            <person name="Simeonova D.D."/>
        </authorList>
    </citation>
    <scope>NUCLEOTIDE SEQUENCE [LARGE SCALE GENOMIC DNA]</scope>
    <source>
        <strain evidence="8 9">DSM 13687</strain>
    </source>
</reference>
<dbReference type="InterPro" id="IPR036390">
    <property type="entry name" value="WH_DNA-bd_sf"/>
</dbReference>
<keyword evidence="6" id="KW-0411">Iron-sulfur</keyword>
<dbReference type="SFLD" id="SFLDS00029">
    <property type="entry name" value="Radical_SAM"/>
    <property type="match status" value="1"/>
</dbReference>
<dbReference type="InterPro" id="IPR058240">
    <property type="entry name" value="rSAM_sf"/>
</dbReference>
<organism evidence="8 9">
    <name type="scientific">Desulfotignum phosphitoxidans DSM 13687</name>
    <dbReference type="NCBI Taxonomy" id="1286635"/>
    <lineage>
        <taxon>Bacteria</taxon>
        <taxon>Pseudomonadati</taxon>
        <taxon>Thermodesulfobacteriota</taxon>
        <taxon>Desulfobacteria</taxon>
        <taxon>Desulfobacterales</taxon>
        <taxon>Desulfobacteraceae</taxon>
        <taxon>Desulfotignum</taxon>
    </lineage>
</organism>
<dbReference type="SUPFAM" id="SSF46785">
    <property type="entry name" value="Winged helix' DNA-binding domain"/>
    <property type="match status" value="1"/>
</dbReference>
<dbReference type="InterPro" id="IPR040084">
    <property type="entry name" value="GTPase_Obg"/>
</dbReference>
<feature type="domain" description="Radical SAM core" evidence="7">
    <location>
        <begin position="8"/>
        <end position="248"/>
    </location>
</feature>
<sequence>MYHHLFGPVPSRRLGISLGVDLVPRKVCSLDCVYCEVGRTNRLTLDRREYVRLDRVKQELTHYFSHNPDPDYITFSGSGEPTLNTCIKEVLTFIKQKRPKIPVAVLTNGTLLHDPQVREALMAADVVLPSLDAATEPVFKKINRPHGDLTLDAHLAGLMTFRKMFKGRFRLEVFILPGYNDHEDELKALKKVIHELHPECIQLNTLDRPGTVTDLKGASFEELQRIAQYLDPGATEIIAAAPKRKQVAAYRQDMEAAIMETIARRPCTLDDLSTILGLHVSEINKYLDVMTAENKIISVHQNRGVFYQIRE</sequence>
<dbReference type="InterPro" id="IPR006638">
    <property type="entry name" value="Elp3/MiaA/NifB-like_rSAM"/>
</dbReference>
<evidence type="ECO:0000256" key="4">
    <source>
        <dbReference type="ARBA" id="ARBA00022723"/>
    </source>
</evidence>
<dbReference type="RefSeq" id="WP_006966947.1">
    <property type="nucleotide sequence ID" value="NZ_APJX01000006.1"/>
</dbReference>
<evidence type="ECO:0000256" key="1">
    <source>
        <dbReference type="ARBA" id="ARBA00001966"/>
    </source>
</evidence>
<evidence type="ECO:0000256" key="6">
    <source>
        <dbReference type="ARBA" id="ARBA00023014"/>
    </source>
</evidence>
<keyword evidence="9" id="KW-1185">Reference proteome</keyword>
<dbReference type="GO" id="GO:0046872">
    <property type="term" value="F:metal ion binding"/>
    <property type="evidence" value="ECO:0007669"/>
    <property type="project" value="UniProtKB-KW"/>
</dbReference>
<dbReference type="SMART" id="SM00729">
    <property type="entry name" value="Elp3"/>
    <property type="match status" value="1"/>
</dbReference>
<keyword evidence="3" id="KW-0949">S-adenosyl-L-methionine</keyword>
<evidence type="ECO:0000256" key="2">
    <source>
        <dbReference type="ARBA" id="ARBA00022485"/>
    </source>
</evidence>
<dbReference type="SFLD" id="SFLDG01083">
    <property type="entry name" value="Uncharacterised_Radical_SAM_Su"/>
    <property type="match status" value="1"/>
</dbReference>
<dbReference type="GO" id="GO:0003824">
    <property type="term" value="F:catalytic activity"/>
    <property type="evidence" value="ECO:0007669"/>
    <property type="project" value="InterPro"/>
</dbReference>
<gene>
    <name evidence="8" type="ORF">Dpo_6c02740</name>
</gene>
<dbReference type="OrthoDB" id="9800840at2"/>
<dbReference type="Proteomes" id="UP000014216">
    <property type="component" value="Unassembled WGS sequence"/>
</dbReference>
<dbReference type="PANTHER" id="PTHR43787">
    <property type="entry name" value="FEMO COFACTOR BIOSYNTHESIS PROTEIN NIFB-RELATED"/>
    <property type="match status" value="1"/>
</dbReference>
<proteinExistence type="predicted"/>
<dbReference type="Gene3D" id="3.20.20.70">
    <property type="entry name" value="Aldolase class I"/>
    <property type="match status" value="1"/>
</dbReference>
<accession>S0FWI0</accession>
<dbReference type="Pfam" id="PF04055">
    <property type="entry name" value="Radical_SAM"/>
    <property type="match status" value="1"/>
</dbReference>
<name>S0FWI0_9BACT</name>
<keyword evidence="4" id="KW-0479">Metal-binding</keyword>
<comment type="cofactor">
    <cofactor evidence="1">
        <name>[4Fe-4S] cluster</name>
        <dbReference type="ChEBI" id="CHEBI:49883"/>
    </cofactor>
</comment>
<comment type="caution">
    <text evidence="8">The sequence shown here is derived from an EMBL/GenBank/DDBJ whole genome shotgun (WGS) entry which is preliminary data.</text>
</comment>
<dbReference type="PROSITE" id="PS51918">
    <property type="entry name" value="RADICAL_SAM"/>
    <property type="match status" value="1"/>
</dbReference>
<evidence type="ECO:0000313" key="9">
    <source>
        <dbReference type="Proteomes" id="UP000014216"/>
    </source>
</evidence>
<keyword evidence="2" id="KW-0004">4Fe-4S</keyword>
<dbReference type="InterPro" id="IPR007197">
    <property type="entry name" value="rSAM"/>
</dbReference>
<evidence type="ECO:0000259" key="7">
    <source>
        <dbReference type="PROSITE" id="PS51918"/>
    </source>
</evidence>
<evidence type="ECO:0000313" key="8">
    <source>
        <dbReference type="EMBL" id="EMS79075.1"/>
    </source>
</evidence>
<dbReference type="SUPFAM" id="SSF102114">
    <property type="entry name" value="Radical SAM enzymes"/>
    <property type="match status" value="1"/>
</dbReference>
<dbReference type="EMBL" id="APJX01000006">
    <property type="protein sequence ID" value="EMS79075.1"/>
    <property type="molecule type" value="Genomic_DNA"/>
</dbReference>
<dbReference type="CDD" id="cd01335">
    <property type="entry name" value="Radical_SAM"/>
    <property type="match status" value="1"/>
</dbReference>
<dbReference type="GO" id="GO:0051539">
    <property type="term" value="F:4 iron, 4 sulfur cluster binding"/>
    <property type="evidence" value="ECO:0007669"/>
    <property type="project" value="UniProtKB-KW"/>
</dbReference>
<evidence type="ECO:0000256" key="5">
    <source>
        <dbReference type="ARBA" id="ARBA00023004"/>
    </source>
</evidence>
<evidence type="ECO:0000256" key="3">
    <source>
        <dbReference type="ARBA" id="ARBA00022691"/>
    </source>
</evidence>
<keyword evidence="5" id="KW-0408">Iron</keyword>
<dbReference type="AlphaFoldDB" id="S0FWI0"/>
<dbReference type="PANTHER" id="PTHR43787:SF11">
    <property type="entry name" value="UPF0026 PROTEIN SLR1464"/>
    <property type="match status" value="1"/>
</dbReference>